<comment type="similarity">
    <text evidence="2 8">Belongs to the 4-toluene sulfonate uptake permease (TSUP) (TC 2.A.102) family.</text>
</comment>
<dbReference type="RefSeq" id="WP_310015958.1">
    <property type="nucleotide sequence ID" value="NZ_JAVDQT010000011.1"/>
</dbReference>
<sequence>MSDLTFPTIAAIATTFFFAGLVKGVTGMGLPTVAMGVLGSLISPLTAAALLIVPSFITNVWQLFAGPNFTSILRRLWPMMLTIIAGTILGSSFITGDNTVLTTTALGIALAIYAIYTLFARQFRVPPFLEKWMSPIVGALTGIITGGTGVFVVPAVPYLQALGLSKDDLVQALGLSFTVSTIALAVGIGAQGAFDFEKLVVSAMAVIPALAGMWLGQVIRDRISPATFRKGFLIFLFTLGAEMALRPFF</sequence>
<evidence type="ECO:0000256" key="2">
    <source>
        <dbReference type="ARBA" id="ARBA00009142"/>
    </source>
</evidence>
<reference evidence="9 10" key="1">
    <citation type="submission" date="2023-07" db="EMBL/GenBank/DDBJ databases">
        <title>Sorghum-associated microbial communities from plants grown in Nebraska, USA.</title>
        <authorList>
            <person name="Schachtman D."/>
        </authorList>
    </citation>
    <scope>NUCLEOTIDE SEQUENCE [LARGE SCALE GENOMIC DNA]</scope>
    <source>
        <strain evidence="9 10">DS1730</strain>
    </source>
</reference>
<accession>A0ABU1MEY5</accession>
<feature type="transmembrane region" description="Helical" evidence="8">
    <location>
        <begin position="40"/>
        <end position="64"/>
    </location>
</feature>
<evidence type="ECO:0000313" key="9">
    <source>
        <dbReference type="EMBL" id="MDR6434478.1"/>
    </source>
</evidence>
<proteinExistence type="inferred from homology"/>
<feature type="transmembrane region" description="Helical" evidence="8">
    <location>
        <begin position="132"/>
        <end position="157"/>
    </location>
</feature>
<keyword evidence="3" id="KW-0813">Transport</keyword>
<comment type="subcellular location">
    <subcellularLocation>
        <location evidence="1 8">Cell membrane</location>
        <topology evidence="1 8">Multi-pass membrane protein</topology>
    </subcellularLocation>
</comment>
<dbReference type="EMBL" id="JAVDQT010000011">
    <property type="protein sequence ID" value="MDR6434478.1"/>
    <property type="molecule type" value="Genomic_DNA"/>
</dbReference>
<keyword evidence="4 8" id="KW-1003">Cell membrane</keyword>
<protein>
    <recommendedName>
        <fullName evidence="8">Probable membrane transporter protein</fullName>
    </recommendedName>
</protein>
<keyword evidence="7 8" id="KW-0472">Membrane</keyword>
<evidence type="ECO:0000256" key="1">
    <source>
        <dbReference type="ARBA" id="ARBA00004651"/>
    </source>
</evidence>
<evidence type="ECO:0000313" key="10">
    <source>
        <dbReference type="Proteomes" id="UP001184614"/>
    </source>
</evidence>
<dbReference type="InterPro" id="IPR052017">
    <property type="entry name" value="TSUP"/>
</dbReference>
<evidence type="ECO:0000256" key="3">
    <source>
        <dbReference type="ARBA" id="ARBA00022448"/>
    </source>
</evidence>
<comment type="caution">
    <text evidence="9">The sequence shown here is derived from an EMBL/GenBank/DDBJ whole genome shotgun (WGS) entry which is preliminary data.</text>
</comment>
<feature type="transmembrane region" description="Helical" evidence="8">
    <location>
        <begin position="169"/>
        <end position="187"/>
    </location>
</feature>
<evidence type="ECO:0000256" key="8">
    <source>
        <dbReference type="RuleBase" id="RU363041"/>
    </source>
</evidence>
<keyword evidence="6 8" id="KW-1133">Transmembrane helix</keyword>
<dbReference type="Proteomes" id="UP001184614">
    <property type="component" value="Unassembled WGS sequence"/>
</dbReference>
<feature type="transmembrane region" description="Helical" evidence="8">
    <location>
        <begin position="76"/>
        <end position="94"/>
    </location>
</feature>
<dbReference type="Pfam" id="PF01925">
    <property type="entry name" value="TauE"/>
    <property type="match status" value="1"/>
</dbReference>
<keyword evidence="10" id="KW-1185">Reference proteome</keyword>
<gene>
    <name evidence="9" type="ORF">J2782_004229</name>
</gene>
<evidence type="ECO:0000256" key="6">
    <source>
        <dbReference type="ARBA" id="ARBA00022989"/>
    </source>
</evidence>
<feature type="transmembrane region" description="Helical" evidence="8">
    <location>
        <begin position="100"/>
        <end position="120"/>
    </location>
</feature>
<evidence type="ECO:0000256" key="5">
    <source>
        <dbReference type="ARBA" id="ARBA00022692"/>
    </source>
</evidence>
<organism evidence="9 10">
    <name type="scientific">Brucella pseudogrignonensis</name>
    <dbReference type="NCBI Taxonomy" id="419475"/>
    <lineage>
        <taxon>Bacteria</taxon>
        <taxon>Pseudomonadati</taxon>
        <taxon>Pseudomonadota</taxon>
        <taxon>Alphaproteobacteria</taxon>
        <taxon>Hyphomicrobiales</taxon>
        <taxon>Brucellaceae</taxon>
        <taxon>Brucella/Ochrobactrum group</taxon>
        <taxon>Brucella</taxon>
    </lineage>
</organism>
<feature type="transmembrane region" description="Helical" evidence="8">
    <location>
        <begin position="199"/>
        <end position="219"/>
    </location>
</feature>
<feature type="transmembrane region" description="Helical" evidence="8">
    <location>
        <begin position="231"/>
        <end position="248"/>
    </location>
</feature>
<evidence type="ECO:0000256" key="7">
    <source>
        <dbReference type="ARBA" id="ARBA00023136"/>
    </source>
</evidence>
<dbReference type="PANTHER" id="PTHR30269:SF32">
    <property type="entry name" value="MEMBRANE TRANSPORTER PROTEIN-RELATED"/>
    <property type="match status" value="1"/>
</dbReference>
<keyword evidence="5 8" id="KW-0812">Transmembrane</keyword>
<name>A0ABU1MEY5_9HYPH</name>
<dbReference type="PANTHER" id="PTHR30269">
    <property type="entry name" value="TRANSMEMBRANE PROTEIN YFCA"/>
    <property type="match status" value="1"/>
</dbReference>
<dbReference type="InterPro" id="IPR002781">
    <property type="entry name" value="TM_pro_TauE-like"/>
</dbReference>
<evidence type="ECO:0000256" key="4">
    <source>
        <dbReference type="ARBA" id="ARBA00022475"/>
    </source>
</evidence>